<evidence type="ECO:0000259" key="5">
    <source>
        <dbReference type="PROSITE" id="PS51464"/>
    </source>
</evidence>
<dbReference type="GO" id="GO:0097367">
    <property type="term" value="F:carbohydrate derivative binding"/>
    <property type="evidence" value="ECO:0007669"/>
    <property type="project" value="InterPro"/>
</dbReference>
<evidence type="ECO:0000256" key="2">
    <source>
        <dbReference type="ARBA" id="ARBA00023125"/>
    </source>
</evidence>
<dbReference type="PATRIC" id="fig|1341156.4.peg.3017"/>
<evidence type="ECO:0000259" key="4">
    <source>
        <dbReference type="PROSITE" id="PS51071"/>
    </source>
</evidence>
<dbReference type="PROSITE" id="PS51071">
    <property type="entry name" value="HTH_RPIR"/>
    <property type="match status" value="1"/>
</dbReference>
<feature type="domain" description="SIS" evidence="5">
    <location>
        <begin position="125"/>
        <end position="274"/>
    </location>
</feature>
<gene>
    <name evidence="6" type="ORF">RASY3_17085</name>
</gene>
<dbReference type="InterPro" id="IPR047640">
    <property type="entry name" value="RpiR-like"/>
</dbReference>
<keyword evidence="6" id="KW-0808">Transferase</keyword>
<dbReference type="GO" id="GO:1901135">
    <property type="term" value="P:carbohydrate derivative metabolic process"/>
    <property type="evidence" value="ECO:0007669"/>
    <property type="project" value="InterPro"/>
</dbReference>
<dbReference type="SUPFAM" id="SSF46689">
    <property type="entry name" value="Homeodomain-like"/>
    <property type="match status" value="1"/>
</dbReference>
<reference evidence="6 7" key="1">
    <citation type="submission" date="2013-06" db="EMBL/GenBank/DDBJ databases">
        <title>Rumen cellulosomics: divergent fiber-degrading strategies revealed by comparative genome-wide analysis of six Ruminococcal strains.</title>
        <authorList>
            <person name="Dassa B."/>
            <person name="Borovok I."/>
            <person name="Lamed R."/>
            <person name="Flint H."/>
            <person name="Yeoman C.J."/>
            <person name="White B."/>
            <person name="Bayer E.A."/>
        </authorList>
    </citation>
    <scope>NUCLEOTIDE SEQUENCE [LARGE SCALE GENOMIC DNA]</scope>
    <source>
        <strain evidence="6 7">SY3</strain>
    </source>
</reference>
<dbReference type="InterPro" id="IPR009057">
    <property type="entry name" value="Homeodomain-like_sf"/>
</dbReference>
<dbReference type="PANTHER" id="PTHR30514">
    <property type="entry name" value="GLUCOKINASE"/>
    <property type="match status" value="1"/>
</dbReference>
<keyword evidence="7" id="KW-1185">Reference proteome</keyword>
<dbReference type="SUPFAM" id="SSF53697">
    <property type="entry name" value="SIS domain"/>
    <property type="match status" value="1"/>
</dbReference>
<dbReference type="AlphaFoldDB" id="A0A011UBQ1"/>
<dbReference type="CDD" id="cd05013">
    <property type="entry name" value="SIS_RpiR"/>
    <property type="match status" value="1"/>
</dbReference>
<keyword evidence="1" id="KW-0805">Transcription regulation</keyword>
<dbReference type="GO" id="GO:0016301">
    <property type="term" value="F:kinase activity"/>
    <property type="evidence" value="ECO:0007669"/>
    <property type="project" value="UniProtKB-KW"/>
</dbReference>
<dbReference type="InterPro" id="IPR046348">
    <property type="entry name" value="SIS_dom_sf"/>
</dbReference>
<dbReference type="InterPro" id="IPR000281">
    <property type="entry name" value="HTH_RpiR"/>
</dbReference>
<dbReference type="EMBL" id="JEOB01000004">
    <property type="protein sequence ID" value="EXM38014.1"/>
    <property type="molecule type" value="Genomic_DNA"/>
</dbReference>
<comment type="caution">
    <text evidence="6">The sequence shown here is derived from an EMBL/GenBank/DDBJ whole genome shotgun (WGS) entry which is preliminary data.</text>
</comment>
<dbReference type="GO" id="GO:0003677">
    <property type="term" value="F:DNA binding"/>
    <property type="evidence" value="ECO:0007669"/>
    <property type="project" value="UniProtKB-KW"/>
</dbReference>
<dbReference type="InterPro" id="IPR001347">
    <property type="entry name" value="SIS_dom"/>
</dbReference>
<dbReference type="Pfam" id="PF01380">
    <property type="entry name" value="SIS"/>
    <property type="match status" value="1"/>
</dbReference>
<protein>
    <submittedName>
        <fullName evidence="6">N-acetylmannosamine kinase</fullName>
    </submittedName>
</protein>
<dbReference type="PROSITE" id="PS51464">
    <property type="entry name" value="SIS"/>
    <property type="match status" value="1"/>
</dbReference>
<sequence length="298" mass="33285">MNRDLFSVIKVKLPSLSKGHKLIANYILSQYDKAAFMTAQKLGKTVGVSESTVVRFASELGYDGYPELQRQLQDLMRNKLTAVQRIEVSSEQMNGEDVLQRVLNQDIDRIRATLNETNKNDFNHAVDLITSANTIYIIGTRSSAALAYFLNYYLNLLFPHVKLVPSTTTSELFERIMRIDKDDVMIGISFPRYSNQTVKALKYSKTNGAKVIAITDSTSSPLTDYADALLLAKSDMASFADSLVAPLSLVNALIAAISIRNVDLVTQTFGKLEKVWEDFDVYAKNTENTENNDANEDV</sequence>
<dbReference type="InterPro" id="IPR036388">
    <property type="entry name" value="WH-like_DNA-bd_sf"/>
</dbReference>
<dbReference type="PANTHER" id="PTHR30514:SF18">
    <property type="entry name" value="RPIR-FAMILY TRANSCRIPTIONAL REGULATOR"/>
    <property type="match status" value="1"/>
</dbReference>
<name>A0A011UBQ1_RUMAL</name>
<keyword evidence="6" id="KW-0418">Kinase</keyword>
<dbReference type="GO" id="GO:0003700">
    <property type="term" value="F:DNA-binding transcription factor activity"/>
    <property type="evidence" value="ECO:0007669"/>
    <property type="project" value="InterPro"/>
</dbReference>
<dbReference type="Gene3D" id="3.40.50.10490">
    <property type="entry name" value="Glucose-6-phosphate isomerase like protein, domain 1"/>
    <property type="match status" value="1"/>
</dbReference>
<evidence type="ECO:0000256" key="1">
    <source>
        <dbReference type="ARBA" id="ARBA00023015"/>
    </source>
</evidence>
<organism evidence="6 7">
    <name type="scientific">Ruminococcus albus SY3</name>
    <dbReference type="NCBI Taxonomy" id="1341156"/>
    <lineage>
        <taxon>Bacteria</taxon>
        <taxon>Bacillati</taxon>
        <taxon>Bacillota</taxon>
        <taxon>Clostridia</taxon>
        <taxon>Eubacteriales</taxon>
        <taxon>Oscillospiraceae</taxon>
        <taxon>Ruminococcus</taxon>
    </lineage>
</organism>
<evidence type="ECO:0000313" key="7">
    <source>
        <dbReference type="Proteomes" id="UP000021369"/>
    </source>
</evidence>
<dbReference type="Proteomes" id="UP000021369">
    <property type="component" value="Unassembled WGS sequence"/>
</dbReference>
<feature type="domain" description="HTH rpiR-type" evidence="4">
    <location>
        <begin position="3"/>
        <end position="79"/>
    </location>
</feature>
<evidence type="ECO:0000313" key="6">
    <source>
        <dbReference type="EMBL" id="EXM38014.1"/>
    </source>
</evidence>
<keyword evidence="3" id="KW-0804">Transcription</keyword>
<dbReference type="InterPro" id="IPR035472">
    <property type="entry name" value="RpiR-like_SIS"/>
</dbReference>
<keyword evidence="2" id="KW-0238">DNA-binding</keyword>
<dbReference type="Gene3D" id="1.10.10.10">
    <property type="entry name" value="Winged helix-like DNA-binding domain superfamily/Winged helix DNA-binding domain"/>
    <property type="match status" value="1"/>
</dbReference>
<dbReference type="OrthoDB" id="2930at2"/>
<evidence type="ECO:0000256" key="3">
    <source>
        <dbReference type="ARBA" id="ARBA00023163"/>
    </source>
</evidence>
<dbReference type="RefSeq" id="WP_024856486.1">
    <property type="nucleotide sequence ID" value="NZ_JEOB01000004.1"/>
</dbReference>
<proteinExistence type="predicted"/>
<dbReference type="Pfam" id="PF01418">
    <property type="entry name" value="HTH_6"/>
    <property type="match status" value="1"/>
</dbReference>
<accession>A0A011UBQ1</accession>